<dbReference type="PROSITE" id="PS50181">
    <property type="entry name" value="FBOX"/>
    <property type="match status" value="1"/>
</dbReference>
<accession>A0A8B7D1P7</accession>
<dbReference type="InterPro" id="IPR001810">
    <property type="entry name" value="F-box_dom"/>
</dbReference>
<dbReference type="Pfam" id="PF12937">
    <property type="entry name" value="F-box-like"/>
    <property type="match status" value="1"/>
</dbReference>
<dbReference type="OrthoDB" id="10257471at2759"/>
<name>A0A8B7D1P7_PHODC</name>
<dbReference type="GeneID" id="103722236"/>
<dbReference type="RefSeq" id="XP_008810934.1">
    <property type="nucleotide sequence ID" value="XM_008812712.3"/>
</dbReference>
<dbReference type="Gene3D" id="1.20.1280.50">
    <property type="match status" value="1"/>
</dbReference>
<dbReference type="CDD" id="cd09917">
    <property type="entry name" value="F-box_SF"/>
    <property type="match status" value="1"/>
</dbReference>
<dbReference type="PANTHER" id="PTHR47744:SF1">
    <property type="entry name" value="OS05G0526300 PROTEIN"/>
    <property type="match status" value="1"/>
</dbReference>
<evidence type="ECO:0000313" key="3">
    <source>
        <dbReference type="RefSeq" id="XP_008810934.1"/>
    </source>
</evidence>
<dbReference type="SMART" id="SM00256">
    <property type="entry name" value="FBOX"/>
    <property type="match status" value="1"/>
</dbReference>
<feature type="domain" description="F-box" evidence="1">
    <location>
        <begin position="113"/>
        <end position="159"/>
    </location>
</feature>
<gene>
    <name evidence="3" type="primary">LOC103722236</name>
</gene>
<dbReference type="SUPFAM" id="SSF81383">
    <property type="entry name" value="F-box domain"/>
    <property type="match status" value="1"/>
</dbReference>
<dbReference type="KEGG" id="pda:103722236"/>
<keyword evidence="2" id="KW-1185">Reference proteome</keyword>
<evidence type="ECO:0000313" key="2">
    <source>
        <dbReference type="Proteomes" id="UP000228380"/>
    </source>
</evidence>
<protein>
    <submittedName>
        <fullName evidence="3">F-box protein At5g52880 isoform X1</fullName>
    </submittedName>
</protein>
<dbReference type="Proteomes" id="UP000228380">
    <property type="component" value="Unplaced"/>
</dbReference>
<reference evidence="3" key="1">
    <citation type="submission" date="2025-08" db="UniProtKB">
        <authorList>
            <consortium name="RefSeq"/>
        </authorList>
    </citation>
    <scope>IDENTIFICATION</scope>
    <source>
        <tissue evidence="3">Young leaves</tissue>
    </source>
</reference>
<dbReference type="InterPro" id="IPR036047">
    <property type="entry name" value="F-box-like_dom_sf"/>
</dbReference>
<dbReference type="PANTHER" id="PTHR47744">
    <property type="entry name" value="OS05G0526300 PROTEIN"/>
    <property type="match status" value="1"/>
</dbReference>
<sequence length="307" mass="34717">MGRATASERYEELGLAEALSRPYDYPTACRELGLILRLAYAKLPKGLQSLVFRDTLSAFRRLPQVQTGYGISSANILLQAAEVVLPKQKKALAVSEFKHAAVAHKRHSRAHEDGGSMQLPHDVLVHIFSFLDMRSLVTASSVCWAWNSAASDDTLWQLQYSLLFGEYDISRLRTGKLVQVKDMVFHQGIERVDAMTNLNWKEAYRRKYIGNSSLRFTSNRALCVHCDSIIWLSHMTCARPHHCHKLENQRVKIRPLSPNKVVNYLVGETELTLSSSDESDSSDTDELSNHGQRLLKLWAYPKLTSTS</sequence>
<proteinExistence type="predicted"/>
<dbReference type="Pfam" id="PF24104">
    <property type="entry name" value="At5g52880_ARM"/>
    <property type="match status" value="1"/>
</dbReference>
<evidence type="ECO:0000259" key="1">
    <source>
        <dbReference type="PROSITE" id="PS50181"/>
    </source>
</evidence>
<dbReference type="AlphaFoldDB" id="A0A8B7D1P7"/>
<dbReference type="InterPro" id="IPR057039">
    <property type="entry name" value="At5g52880_ARM"/>
</dbReference>
<organism evidence="2 3">
    <name type="scientific">Phoenix dactylifera</name>
    <name type="common">Date palm</name>
    <dbReference type="NCBI Taxonomy" id="42345"/>
    <lineage>
        <taxon>Eukaryota</taxon>
        <taxon>Viridiplantae</taxon>
        <taxon>Streptophyta</taxon>
        <taxon>Embryophyta</taxon>
        <taxon>Tracheophyta</taxon>
        <taxon>Spermatophyta</taxon>
        <taxon>Magnoliopsida</taxon>
        <taxon>Liliopsida</taxon>
        <taxon>Arecaceae</taxon>
        <taxon>Coryphoideae</taxon>
        <taxon>Phoeniceae</taxon>
        <taxon>Phoenix</taxon>
    </lineage>
</organism>